<organism evidence="1 2">
    <name type="scientific">Moniliophthora roreri</name>
    <name type="common">Frosty pod rot fungus</name>
    <name type="synonym">Monilia roreri</name>
    <dbReference type="NCBI Taxonomy" id="221103"/>
    <lineage>
        <taxon>Eukaryota</taxon>
        <taxon>Fungi</taxon>
        <taxon>Dikarya</taxon>
        <taxon>Basidiomycota</taxon>
        <taxon>Agaricomycotina</taxon>
        <taxon>Agaricomycetes</taxon>
        <taxon>Agaricomycetidae</taxon>
        <taxon>Agaricales</taxon>
        <taxon>Marasmiineae</taxon>
        <taxon>Marasmiaceae</taxon>
        <taxon>Moniliophthora</taxon>
    </lineage>
</organism>
<dbReference type="Proteomes" id="UP000054988">
    <property type="component" value="Unassembled WGS sequence"/>
</dbReference>
<dbReference type="AlphaFoldDB" id="A0A0W0FUD7"/>
<proteinExistence type="predicted"/>
<name>A0A0W0FUD7_MONRR</name>
<comment type="caution">
    <text evidence="1">The sequence shown here is derived from an EMBL/GenBank/DDBJ whole genome shotgun (WGS) entry which is preliminary data.</text>
</comment>
<accession>A0A0W0FUD7</accession>
<sequence>MCIIEGFYSSFKLEKYYVVWFPTGFRMLLCVQIHCLFSY</sequence>
<reference evidence="1 2" key="1">
    <citation type="submission" date="2015-12" db="EMBL/GenBank/DDBJ databases">
        <title>Draft genome sequence of Moniliophthora roreri, the causal agent of frosty pod rot of cacao.</title>
        <authorList>
            <person name="Aime M.C."/>
            <person name="Diaz-Valderrama J.R."/>
            <person name="Kijpornyongpan T."/>
            <person name="Phillips-Mora W."/>
        </authorList>
    </citation>
    <scope>NUCLEOTIDE SEQUENCE [LARGE SCALE GENOMIC DNA]</scope>
    <source>
        <strain evidence="1 2">MCA 2952</strain>
    </source>
</reference>
<dbReference type="EMBL" id="LATX01001623">
    <property type="protein sequence ID" value="KTB39945.1"/>
    <property type="molecule type" value="Genomic_DNA"/>
</dbReference>
<protein>
    <submittedName>
        <fullName evidence="1">Uncharacterized protein</fullName>
    </submittedName>
</protein>
<evidence type="ECO:0000313" key="2">
    <source>
        <dbReference type="Proteomes" id="UP000054988"/>
    </source>
</evidence>
<gene>
    <name evidence="1" type="ORF">WG66_7479</name>
</gene>
<evidence type="ECO:0000313" key="1">
    <source>
        <dbReference type="EMBL" id="KTB39945.1"/>
    </source>
</evidence>